<dbReference type="FunFam" id="3.40.50.1240:FF:000005">
    <property type="entry name" value="GpmB, Fructose-2,6-bisphosphatase"/>
    <property type="match status" value="1"/>
</dbReference>
<feature type="domain" description="6-phosphofructo-2-kinase" evidence="9">
    <location>
        <begin position="92"/>
        <end position="310"/>
    </location>
</feature>
<evidence type="ECO:0000313" key="11">
    <source>
        <dbReference type="Proteomes" id="UP000008743"/>
    </source>
</evidence>
<dbReference type="GO" id="GO:0003873">
    <property type="term" value="F:6-phosphofructo-2-kinase activity"/>
    <property type="evidence" value="ECO:0007669"/>
    <property type="project" value="InterPro"/>
</dbReference>
<dbReference type="FunFam" id="3.40.50.300:FF:000644">
    <property type="entry name" value="GpmB, Fructose-2,6-bisphosphatase"/>
    <property type="match status" value="1"/>
</dbReference>
<dbReference type="CDD" id="cd07067">
    <property type="entry name" value="HP_PGM_like"/>
    <property type="match status" value="1"/>
</dbReference>
<feature type="active site" description="Proton donor/acceptor" evidence="6">
    <location>
        <position position="387"/>
    </location>
</feature>
<feature type="binding site" evidence="7">
    <location>
        <begin position="317"/>
        <end position="324"/>
    </location>
    <ligand>
        <name>substrate</name>
    </ligand>
</feature>
<keyword evidence="5" id="KW-0067">ATP-binding</keyword>
<dbReference type="OMA" id="RWIQERC"/>
<evidence type="ECO:0000256" key="4">
    <source>
        <dbReference type="ARBA" id="ARBA00022801"/>
    </source>
</evidence>
<evidence type="ECO:0000256" key="8">
    <source>
        <dbReference type="SAM" id="MobiDB-lite"/>
    </source>
</evidence>
<dbReference type="InterPro" id="IPR001345">
    <property type="entry name" value="PG/BPGM_mutase_AS"/>
</dbReference>
<gene>
    <name evidence="10" type="ORF">CAOG_003700</name>
</gene>
<dbReference type="GO" id="GO:0005829">
    <property type="term" value="C:cytosol"/>
    <property type="evidence" value="ECO:0007669"/>
    <property type="project" value="TreeGrafter"/>
</dbReference>
<organism evidence="10 11">
    <name type="scientific">Capsaspora owczarzaki (strain ATCC 30864)</name>
    <dbReference type="NCBI Taxonomy" id="595528"/>
    <lineage>
        <taxon>Eukaryota</taxon>
        <taxon>Filasterea</taxon>
        <taxon>Capsaspora</taxon>
    </lineage>
</organism>
<feature type="region of interest" description="Disordered" evidence="8">
    <location>
        <begin position="1"/>
        <end position="71"/>
    </location>
</feature>
<evidence type="ECO:0000256" key="6">
    <source>
        <dbReference type="PIRSR" id="PIRSR613078-1"/>
    </source>
</evidence>
<accession>A0A0D2WNN8</accession>
<dbReference type="PIRSF" id="PIRSF000709">
    <property type="entry name" value="6PFK_2-Ptase"/>
    <property type="match status" value="1"/>
</dbReference>
<keyword evidence="4" id="KW-0378">Hydrolase</keyword>
<dbReference type="AlphaFoldDB" id="A0A0D2WNN8"/>
<dbReference type="SUPFAM" id="SSF52540">
    <property type="entry name" value="P-loop containing nucleoside triphosphate hydrolases"/>
    <property type="match status" value="1"/>
</dbReference>
<dbReference type="SMART" id="SM00855">
    <property type="entry name" value="PGAM"/>
    <property type="match status" value="1"/>
</dbReference>
<evidence type="ECO:0000256" key="5">
    <source>
        <dbReference type="ARBA" id="ARBA00022840"/>
    </source>
</evidence>
<evidence type="ECO:0000256" key="7">
    <source>
        <dbReference type="PIRSR" id="PIRSR613078-2"/>
    </source>
</evidence>
<reference evidence="11" key="1">
    <citation type="submission" date="2011-02" db="EMBL/GenBank/DDBJ databases">
        <title>The Genome Sequence of Capsaspora owczarzaki ATCC 30864.</title>
        <authorList>
            <person name="Russ C."/>
            <person name="Cuomo C."/>
            <person name="Burger G."/>
            <person name="Gray M.W."/>
            <person name="Holland P.W.H."/>
            <person name="King N."/>
            <person name="Lang F.B.F."/>
            <person name="Roger A.J."/>
            <person name="Ruiz-Trillo I."/>
            <person name="Young S.K."/>
            <person name="Zeng Q."/>
            <person name="Gargeya S."/>
            <person name="Alvarado L."/>
            <person name="Berlin A."/>
            <person name="Chapman S.B."/>
            <person name="Chen Z."/>
            <person name="Freedman E."/>
            <person name="Gellesch M."/>
            <person name="Goldberg J."/>
            <person name="Griggs A."/>
            <person name="Gujja S."/>
            <person name="Heilman E."/>
            <person name="Heiman D."/>
            <person name="Howarth C."/>
            <person name="Mehta T."/>
            <person name="Neiman D."/>
            <person name="Pearson M."/>
            <person name="Roberts A."/>
            <person name="Saif S."/>
            <person name="Shea T."/>
            <person name="Shenoy N."/>
            <person name="Sisk P."/>
            <person name="Stolte C."/>
            <person name="Sykes S."/>
            <person name="White J."/>
            <person name="Yandava C."/>
            <person name="Haas B."/>
            <person name="Nusbaum C."/>
            <person name="Birren B."/>
        </authorList>
    </citation>
    <scope>NUCLEOTIDE SEQUENCE</scope>
    <source>
        <strain evidence="11">ATCC 30864</strain>
    </source>
</reference>
<dbReference type="SUPFAM" id="SSF53254">
    <property type="entry name" value="Phosphoglycerate mutase-like"/>
    <property type="match status" value="1"/>
</dbReference>
<keyword evidence="10" id="KW-0808">Transferase</keyword>
<dbReference type="InterPro" id="IPR013078">
    <property type="entry name" value="His_Pase_superF_clade-1"/>
</dbReference>
<name>A0A0D2WNN8_CAPO3</name>
<feature type="active site" description="Tele-phosphohistidine intermediate" evidence="6">
    <location>
        <position position="318"/>
    </location>
</feature>
<dbReference type="PANTHER" id="PTHR10606">
    <property type="entry name" value="6-PHOSPHOFRUCTO-2-KINASE/FRUCTOSE-2,6-BISPHOSPHATASE"/>
    <property type="match status" value="1"/>
</dbReference>
<dbReference type="PROSITE" id="PS00175">
    <property type="entry name" value="PG_MUTASE"/>
    <property type="match status" value="1"/>
</dbReference>
<dbReference type="EMBL" id="KE346364">
    <property type="protein sequence ID" value="KJE92800.1"/>
    <property type="molecule type" value="Genomic_DNA"/>
</dbReference>
<dbReference type="PANTHER" id="PTHR10606:SF44">
    <property type="entry name" value="6-PHOSPHOFRUCTO 2-KINASE_FRUCTOSE 2,6-BISPHOSPHATASE LONG FORM"/>
    <property type="match status" value="1"/>
</dbReference>
<dbReference type="PhylomeDB" id="A0A0D2WNN8"/>
<dbReference type="InterPro" id="IPR013079">
    <property type="entry name" value="6Phosfructo_kin"/>
</dbReference>
<dbReference type="Gene3D" id="3.40.50.1240">
    <property type="entry name" value="Phosphoglycerate mutase-like"/>
    <property type="match status" value="1"/>
</dbReference>
<sequence>MAHQHSAAAADSTQLTDSSSAQLAERALANATAAAAASSTSSSSASSSSSSSSGDGHHGGGGGGGSSHPRTGLVSSKSFSTLLTNSRATHASITPTGTPDKLAIVMVGLPARGKSYIARKLARYLCWLGVEAKVFNVGVYRRETVGAEQKADFFDPKNAEAEQKRREISFVALQDLLQWFKEGGRVGFYDATNTTRNRRKLIVDTMTKEKIQTFFIESICDDPDLIRQNIQLVKLGSPDYRNMPPEAAIEDFIQRIQHYQAAYEPMDDELDKHLSYIRMIDVGAKFVVNRTTGYLQSRIVYFLMNTHIAPRAIYLTRHGESEYNVEGKIGGDAPLSSRGQAYARELKNWMAEFGPKDFTIWTSTLTRARQTAAVFGRPFVEWRALDELDAGECDGMTYEEIQEKFPQDFARRDEDKYLYRYPRGESYRDVVSRLEPCIMELERQKDVVVVGHQAVLRCLLAYFLDKPSEELPYVDVPLHTVIKLTPIAYGCKVEMFKVNVPAVNTYRPKPADGPTAAGH</sequence>
<comment type="similarity">
    <text evidence="1">In the C-terminal section; belongs to the phosphoglycerate mutase family.</text>
</comment>
<dbReference type="Gene3D" id="3.40.50.300">
    <property type="entry name" value="P-loop containing nucleotide triphosphate hydrolases"/>
    <property type="match status" value="1"/>
</dbReference>
<feature type="compositionally biased region" description="Polar residues" evidence="8">
    <location>
        <begin position="11"/>
        <end position="22"/>
    </location>
</feature>
<dbReference type="InParanoid" id="A0A0D2WNN8"/>
<dbReference type="OrthoDB" id="267323at2759"/>
<evidence type="ECO:0000256" key="2">
    <source>
        <dbReference type="ARBA" id="ARBA00013067"/>
    </source>
</evidence>
<dbReference type="FunCoup" id="A0A0D2WNN8">
    <property type="interactions" value="300"/>
</dbReference>
<dbReference type="EC" id="3.1.3.46" evidence="2"/>
<evidence type="ECO:0000256" key="3">
    <source>
        <dbReference type="ARBA" id="ARBA00022741"/>
    </source>
</evidence>
<evidence type="ECO:0000256" key="1">
    <source>
        <dbReference type="ARBA" id="ARBA00008408"/>
    </source>
</evidence>
<evidence type="ECO:0000313" key="10">
    <source>
        <dbReference type="EMBL" id="KJE92800.1"/>
    </source>
</evidence>
<protein>
    <recommendedName>
        <fullName evidence="2">fructose-2,6-bisphosphate 2-phosphatase</fullName>
        <ecNumber evidence="2">3.1.3.46</ecNumber>
    </recommendedName>
</protein>
<dbReference type="InterPro" id="IPR027417">
    <property type="entry name" value="P-loop_NTPase"/>
</dbReference>
<dbReference type="InterPro" id="IPR029033">
    <property type="entry name" value="His_PPase_superfam"/>
</dbReference>
<feature type="compositionally biased region" description="Low complexity" evidence="8">
    <location>
        <begin position="31"/>
        <end position="54"/>
    </location>
</feature>
<dbReference type="GO" id="GO:0006000">
    <property type="term" value="P:fructose metabolic process"/>
    <property type="evidence" value="ECO:0007669"/>
    <property type="project" value="InterPro"/>
</dbReference>
<dbReference type="eggNOG" id="KOG0234">
    <property type="taxonomic scope" value="Eukaryota"/>
</dbReference>
<evidence type="ECO:0000259" key="9">
    <source>
        <dbReference type="Pfam" id="PF01591"/>
    </source>
</evidence>
<dbReference type="Pfam" id="PF00300">
    <property type="entry name" value="His_Phos_1"/>
    <property type="match status" value="1"/>
</dbReference>
<dbReference type="PRINTS" id="PR00991">
    <property type="entry name" value="6PFRUCTKNASE"/>
</dbReference>
<keyword evidence="3" id="KW-0547">Nucleotide-binding</keyword>
<dbReference type="GO" id="GO:0005524">
    <property type="term" value="F:ATP binding"/>
    <property type="evidence" value="ECO:0007669"/>
    <property type="project" value="UniProtKB-KW"/>
</dbReference>
<dbReference type="STRING" id="595528.A0A0D2WNN8"/>
<dbReference type="Pfam" id="PF01591">
    <property type="entry name" value="6PF2K"/>
    <property type="match status" value="1"/>
</dbReference>
<dbReference type="InterPro" id="IPR003094">
    <property type="entry name" value="6Pfruct_kin"/>
</dbReference>
<feature type="binding site" evidence="7">
    <location>
        <position position="367"/>
    </location>
    <ligand>
        <name>substrate</name>
    </ligand>
</feature>
<keyword evidence="10" id="KW-0418">Kinase</keyword>
<dbReference type="RefSeq" id="XP_004363428.1">
    <property type="nucleotide sequence ID" value="XM_004363371.2"/>
</dbReference>
<dbReference type="GO" id="GO:0004331">
    <property type="term" value="F:fructose-2,6-bisphosphate 2-phosphatase activity"/>
    <property type="evidence" value="ECO:0007669"/>
    <property type="project" value="UniProtKB-EC"/>
</dbReference>
<dbReference type="Proteomes" id="UP000008743">
    <property type="component" value="Unassembled WGS sequence"/>
</dbReference>
<proteinExistence type="inferred from homology"/>
<dbReference type="GO" id="GO:0006003">
    <property type="term" value="P:fructose 2,6-bisphosphate metabolic process"/>
    <property type="evidence" value="ECO:0007669"/>
    <property type="project" value="InterPro"/>
</dbReference>
<keyword evidence="11" id="KW-1185">Reference proteome</keyword>